<gene>
    <name evidence="1" type="ORF">MNBD_NITROSPIRAE03-930</name>
</gene>
<reference evidence="1" key="1">
    <citation type="submission" date="2018-06" db="EMBL/GenBank/DDBJ databases">
        <authorList>
            <person name="Zhirakovskaya E."/>
        </authorList>
    </citation>
    <scope>NUCLEOTIDE SEQUENCE</scope>
</reference>
<dbReference type="InterPro" id="IPR021457">
    <property type="entry name" value="DUF3108"/>
</dbReference>
<dbReference type="Pfam" id="PF11306">
    <property type="entry name" value="DUF3108"/>
    <property type="match status" value="1"/>
</dbReference>
<organism evidence="1">
    <name type="scientific">hydrothermal vent metagenome</name>
    <dbReference type="NCBI Taxonomy" id="652676"/>
    <lineage>
        <taxon>unclassified sequences</taxon>
        <taxon>metagenomes</taxon>
        <taxon>ecological metagenomes</taxon>
    </lineage>
</organism>
<name>A0A3B1CY90_9ZZZZ</name>
<protein>
    <recommendedName>
        <fullName evidence="2">DUF3108 domain-containing protein</fullName>
    </recommendedName>
</protein>
<evidence type="ECO:0000313" key="1">
    <source>
        <dbReference type="EMBL" id="VAX33412.1"/>
    </source>
</evidence>
<sequence length="257" mass="29745">METVVCYTGRSRFSGMLSVLLFTIAILLFMPFTVSASESLRYDLTWMGIKAGKARLEFIEEGDSLRIVSRAESAKWLSVFYKVDDRVESMVLKKNNPAKGANHWVAGRYRLKIREGRHRRDKEVIFDPENGTVLYINHLKNKKEIYRVPENTFDPLSGFFLLRKRLLKVNRPVHITIFDSKKVWDVRVDILKKEEVETPAGKFRTIVVKPNMKSEGIFDRKGDIFIYLTDDKRHIPVLIRTKVAVGYIEAELVGGDF</sequence>
<proteinExistence type="predicted"/>
<dbReference type="EMBL" id="UOGI01000178">
    <property type="protein sequence ID" value="VAX33412.1"/>
    <property type="molecule type" value="Genomic_DNA"/>
</dbReference>
<evidence type="ECO:0008006" key="2">
    <source>
        <dbReference type="Google" id="ProtNLM"/>
    </source>
</evidence>
<dbReference type="AlphaFoldDB" id="A0A3B1CY90"/>
<accession>A0A3B1CY90</accession>